<dbReference type="EMBL" id="BLLF01000005">
    <property type="protein sequence ID" value="GFH05665.1"/>
    <property type="molecule type" value="Genomic_DNA"/>
</dbReference>
<protein>
    <recommendedName>
        <fullName evidence="3">CBS domain-containing protein</fullName>
    </recommendedName>
</protein>
<dbReference type="InterPro" id="IPR046342">
    <property type="entry name" value="CBS_dom_sf"/>
</dbReference>
<evidence type="ECO:0000256" key="2">
    <source>
        <dbReference type="PROSITE-ProRule" id="PRU00703"/>
    </source>
</evidence>
<dbReference type="InterPro" id="IPR051257">
    <property type="entry name" value="Diverse_CBS-Domain"/>
</dbReference>
<dbReference type="SMART" id="SM00116">
    <property type="entry name" value="CBS"/>
    <property type="match status" value="2"/>
</dbReference>
<keyword evidence="1 2" id="KW-0129">CBS domain</keyword>
<name>A0A699Y8J0_HAELA</name>
<dbReference type="PANTHER" id="PTHR43080">
    <property type="entry name" value="CBS DOMAIN-CONTAINING PROTEIN CBSX3, MITOCHONDRIAL"/>
    <property type="match status" value="1"/>
</dbReference>
<dbReference type="CDD" id="cd04586">
    <property type="entry name" value="CBS_pair_BON_assoc"/>
    <property type="match status" value="1"/>
</dbReference>
<dbReference type="PROSITE" id="PS51371">
    <property type="entry name" value="CBS"/>
    <property type="match status" value="2"/>
</dbReference>
<keyword evidence="5" id="KW-1185">Reference proteome</keyword>
<gene>
    <name evidence="4" type="ORF">HaLaN_00164</name>
</gene>
<dbReference type="SUPFAM" id="SSF54631">
    <property type="entry name" value="CBS-domain pair"/>
    <property type="match status" value="1"/>
</dbReference>
<evidence type="ECO:0000313" key="4">
    <source>
        <dbReference type="EMBL" id="GFH05665.1"/>
    </source>
</evidence>
<dbReference type="Pfam" id="PF00571">
    <property type="entry name" value="CBS"/>
    <property type="match status" value="2"/>
</dbReference>
<feature type="domain" description="CBS" evidence="3">
    <location>
        <begin position="28"/>
        <end position="87"/>
    </location>
</feature>
<dbReference type="Gene3D" id="3.10.580.10">
    <property type="entry name" value="CBS-domain"/>
    <property type="match status" value="1"/>
</dbReference>
<evidence type="ECO:0000313" key="5">
    <source>
        <dbReference type="Proteomes" id="UP000485058"/>
    </source>
</evidence>
<organism evidence="4 5">
    <name type="scientific">Haematococcus lacustris</name>
    <name type="common">Green alga</name>
    <name type="synonym">Haematococcus pluvialis</name>
    <dbReference type="NCBI Taxonomy" id="44745"/>
    <lineage>
        <taxon>Eukaryota</taxon>
        <taxon>Viridiplantae</taxon>
        <taxon>Chlorophyta</taxon>
        <taxon>core chlorophytes</taxon>
        <taxon>Chlorophyceae</taxon>
        <taxon>CS clade</taxon>
        <taxon>Chlamydomonadales</taxon>
        <taxon>Haematococcaceae</taxon>
        <taxon>Haematococcus</taxon>
    </lineage>
</organism>
<feature type="domain" description="CBS" evidence="3">
    <location>
        <begin position="124"/>
        <end position="180"/>
    </location>
</feature>
<dbReference type="Proteomes" id="UP000485058">
    <property type="component" value="Unassembled WGS sequence"/>
</dbReference>
<dbReference type="InterPro" id="IPR000644">
    <property type="entry name" value="CBS_dom"/>
</dbReference>
<evidence type="ECO:0000256" key="1">
    <source>
        <dbReference type="ARBA" id="ARBA00023122"/>
    </source>
</evidence>
<evidence type="ECO:0000259" key="3">
    <source>
        <dbReference type="PROSITE" id="PS51371"/>
    </source>
</evidence>
<reference evidence="4 5" key="1">
    <citation type="submission" date="2020-02" db="EMBL/GenBank/DDBJ databases">
        <title>Draft genome sequence of Haematococcus lacustris strain NIES-144.</title>
        <authorList>
            <person name="Morimoto D."/>
            <person name="Nakagawa S."/>
            <person name="Yoshida T."/>
            <person name="Sawayama S."/>
        </authorList>
    </citation>
    <scope>NUCLEOTIDE SEQUENCE [LARGE SCALE GENOMIC DNA]</scope>
    <source>
        <strain evidence="4 5">NIES-144</strain>
    </source>
</reference>
<dbReference type="AlphaFoldDB" id="A0A699Y8J0"/>
<accession>A0A699Y8J0</accession>
<sequence>MGAVLVAEQAALPAKGEEYPGLGYKRVMEKDPVCVSPSMLVKDAARLLVDKNLTGAPVVDSAGALVGMLSEADLIWKGAGVPLEHSILPTVFIGAFDLLVSLRDKQQVEAEVAKIVARTVDQAMSKKLHSITPRASMAEAAHLMLEKNVNHLPVVEGGKLVGLVTRHDVLRGMVAHHTPMLSL</sequence>
<comment type="caution">
    <text evidence="4">The sequence shown here is derived from an EMBL/GenBank/DDBJ whole genome shotgun (WGS) entry which is preliminary data.</text>
</comment>
<dbReference type="PANTHER" id="PTHR43080:SF2">
    <property type="entry name" value="CBS DOMAIN-CONTAINING PROTEIN"/>
    <property type="match status" value="1"/>
</dbReference>
<proteinExistence type="predicted"/>